<dbReference type="Proteomes" id="UP001597452">
    <property type="component" value="Unassembled WGS sequence"/>
</dbReference>
<keyword evidence="1" id="KW-0812">Transmembrane</keyword>
<feature type="transmembrane region" description="Helical" evidence="1">
    <location>
        <begin position="20"/>
        <end position="38"/>
    </location>
</feature>
<sequence>MKKQTEIIMQLTKRELILNLYFSQIIFIVIAFLLSYILLNDITSLIHMFNWEIRELFIYGFLPGLLIVIIDLLLIKLLSEKHYDDGGINKRIFTSLSIPQIFLLALVVSFSEELLFRGVLQTSFGFIIASILFALVHFRYLNKPVLLVSVLILSFLIGYLFLLTNNLLVTITTHFTIDFLLGMYYRVYYSEVKPAWESR</sequence>
<evidence type="ECO:0000313" key="3">
    <source>
        <dbReference type="EMBL" id="MFD2640324.1"/>
    </source>
</evidence>
<dbReference type="Pfam" id="PF02517">
    <property type="entry name" value="Rce1-like"/>
    <property type="match status" value="1"/>
</dbReference>
<organism evidence="3 4">
    <name type="scientific">Piscibacillus salipiscarius</name>
    <dbReference type="NCBI Taxonomy" id="299480"/>
    <lineage>
        <taxon>Bacteria</taxon>
        <taxon>Bacillati</taxon>
        <taxon>Bacillota</taxon>
        <taxon>Bacilli</taxon>
        <taxon>Bacillales</taxon>
        <taxon>Bacillaceae</taxon>
        <taxon>Piscibacillus</taxon>
    </lineage>
</organism>
<keyword evidence="1" id="KW-0472">Membrane</keyword>
<dbReference type="GO" id="GO:0016787">
    <property type="term" value="F:hydrolase activity"/>
    <property type="evidence" value="ECO:0007669"/>
    <property type="project" value="UniProtKB-KW"/>
</dbReference>
<dbReference type="EC" id="3.4.-.-" evidence="3"/>
<feature type="transmembrane region" description="Helical" evidence="1">
    <location>
        <begin position="91"/>
        <end position="110"/>
    </location>
</feature>
<feature type="transmembrane region" description="Helical" evidence="1">
    <location>
        <begin position="168"/>
        <end position="189"/>
    </location>
</feature>
<comment type="caution">
    <text evidence="3">The sequence shown here is derived from an EMBL/GenBank/DDBJ whole genome shotgun (WGS) entry which is preliminary data.</text>
</comment>
<feature type="transmembrane region" description="Helical" evidence="1">
    <location>
        <begin position="145"/>
        <end position="162"/>
    </location>
</feature>
<keyword evidence="1" id="KW-1133">Transmembrane helix</keyword>
<evidence type="ECO:0000256" key="1">
    <source>
        <dbReference type="SAM" id="Phobius"/>
    </source>
</evidence>
<evidence type="ECO:0000259" key="2">
    <source>
        <dbReference type="Pfam" id="PF02517"/>
    </source>
</evidence>
<keyword evidence="4" id="KW-1185">Reference proteome</keyword>
<feature type="domain" description="CAAX prenyl protease 2/Lysostaphin resistance protein A-like" evidence="2">
    <location>
        <begin position="96"/>
        <end position="180"/>
    </location>
</feature>
<keyword evidence="3" id="KW-0378">Hydrolase</keyword>
<evidence type="ECO:0000313" key="4">
    <source>
        <dbReference type="Proteomes" id="UP001597452"/>
    </source>
</evidence>
<dbReference type="InterPro" id="IPR003675">
    <property type="entry name" value="Rce1/LyrA-like_dom"/>
</dbReference>
<dbReference type="EMBL" id="JBHUMZ010000053">
    <property type="protein sequence ID" value="MFD2640324.1"/>
    <property type="molecule type" value="Genomic_DNA"/>
</dbReference>
<gene>
    <name evidence="3" type="ORF">ACFSW4_15750</name>
</gene>
<proteinExistence type="predicted"/>
<dbReference type="RefSeq" id="WP_054753191.1">
    <property type="nucleotide sequence ID" value="NZ_JBHUMZ010000053.1"/>
</dbReference>
<protein>
    <submittedName>
        <fullName evidence="3">CPBP family intramembrane glutamic endopeptidase</fullName>
        <ecNumber evidence="3">3.4.-.-</ecNumber>
    </submittedName>
</protein>
<feature type="transmembrane region" description="Helical" evidence="1">
    <location>
        <begin position="58"/>
        <end position="79"/>
    </location>
</feature>
<feature type="transmembrane region" description="Helical" evidence="1">
    <location>
        <begin position="116"/>
        <end position="138"/>
    </location>
</feature>
<accession>A0ABW5QE93</accession>
<name>A0ABW5QE93_9BACI</name>
<reference evidence="4" key="1">
    <citation type="journal article" date="2019" name="Int. J. Syst. Evol. Microbiol.">
        <title>The Global Catalogue of Microorganisms (GCM) 10K type strain sequencing project: providing services to taxonomists for standard genome sequencing and annotation.</title>
        <authorList>
            <consortium name="The Broad Institute Genomics Platform"/>
            <consortium name="The Broad Institute Genome Sequencing Center for Infectious Disease"/>
            <person name="Wu L."/>
            <person name="Ma J."/>
        </authorList>
    </citation>
    <scope>NUCLEOTIDE SEQUENCE [LARGE SCALE GENOMIC DNA]</scope>
    <source>
        <strain evidence="4">TISTR 1571</strain>
    </source>
</reference>